<dbReference type="AlphaFoldDB" id="A0A7D7N6H8"/>
<dbReference type="GO" id="GO:0000976">
    <property type="term" value="F:transcription cis-regulatory region binding"/>
    <property type="evidence" value="ECO:0007669"/>
    <property type="project" value="TreeGrafter"/>
</dbReference>
<evidence type="ECO:0000256" key="4">
    <source>
        <dbReference type="ARBA" id="ARBA00023163"/>
    </source>
</evidence>
<dbReference type="PANTHER" id="PTHR30126">
    <property type="entry name" value="HTH-TYPE TRANSCRIPTIONAL REGULATOR"/>
    <property type="match status" value="1"/>
</dbReference>
<proteinExistence type="inferred from homology"/>
<evidence type="ECO:0000313" key="7">
    <source>
        <dbReference type="Proteomes" id="UP000514752"/>
    </source>
</evidence>
<comment type="similarity">
    <text evidence="1">Belongs to the LysR transcriptional regulatory family.</text>
</comment>
<dbReference type="SUPFAM" id="SSF53850">
    <property type="entry name" value="Periplasmic binding protein-like II"/>
    <property type="match status" value="1"/>
</dbReference>
<dbReference type="Pfam" id="PF00126">
    <property type="entry name" value="HTH_1"/>
    <property type="match status" value="1"/>
</dbReference>
<dbReference type="RefSeq" id="WP_009118705.1">
    <property type="nucleotide sequence ID" value="NZ_CP059567.1"/>
</dbReference>
<feature type="domain" description="HTH lysR-type" evidence="5">
    <location>
        <begin position="1"/>
        <end position="58"/>
    </location>
</feature>
<accession>A0A7D7N6H8</accession>
<evidence type="ECO:0000256" key="1">
    <source>
        <dbReference type="ARBA" id="ARBA00009437"/>
    </source>
</evidence>
<keyword evidence="2" id="KW-0805">Transcription regulation</keyword>
<dbReference type="Proteomes" id="UP000514752">
    <property type="component" value="Chromosome"/>
</dbReference>
<keyword evidence="3" id="KW-0238">DNA-binding</keyword>
<evidence type="ECO:0000259" key="5">
    <source>
        <dbReference type="PROSITE" id="PS50931"/>
    </source>
</evidence>
<dbReference type="CDD" id="cd05466">
    <property type="entry name" value="PBP2_LTTR_substrate"/>
    <property type="match status" value="1"/>
</dbReference>
<dbReference type="GO" id="GO:0003700">
    <property type="term" value="F:DNA-binding transcription factor activity"/>
    <property type="evidence" value="ECO:0007669"/>
    <property type="project" value="InterPro"/>
</dbReference>
<evidence type="ECO:0000256" key="2">
    <source>
        <dbReference type="ARBA" id="ARBA00023015"/>
    </source>
</evidence>
<dbReference type="Gene3D" id="3.40.190.290">
    <property type="match status" value="1"/>
</dbReference>
<dbReference type="InterPro" id="IPR005119">
    <property type="entry name" value="LysR_subst-bd"/>
</dbReference>
<gene>
    <name evidence="6" type="ORF">H3L94_01825</name>
</gene>
<dbReference type="PRINTS" id="PR00039">
    <property type="entry name" value="HTHLYSR"/>
</dbReference>
<dbReference type="Gene3D" id="1.10.10.10">
    <property type="entry name" value="Winged helix-like DNA-binding domain superfamily/Winged helix DNA-binding domain"/>
    <property type="match status" value="1"/>
</dbReference>
<name>A0A7D7N6H8_9NEIS</name>
<dbReference type="InterPro" id="IPR000847">
    <property type="entry name" value="LysR_HTH_N"/>
</dbReference>
<dbReference type="PROSITE" id="PS50931">
    <property type="entry name" value="HTH_LYSR"/>
    <property type="match status" value="1"/>
</dbReference>
<evidence type="ECO:0000313" key="6">
    <source>
        <dbReference type="EMBL" id="QMT40823.1"/>
    </source>
</evidence>
<dbReference type="FunFam" id="1.10.10.10:FF:000001">
    <property type="entry name" value="LysR family transcriptional regulator"/>
    <property type="match status" value="1"/>
</dbReference>
<evidence type="ECO:0000256" key="3">
    <source>
        <dbReference type="ARBA" id="ARBA00023125"/>
    </source>
</evidence>
<sequence length="295" mass="32155">MDLNQLKSFVAVAHQGNLTQAAENLHLSQPAVSAQIKAIERHLDVQLFERNAQGMSLTAAGSALLPEAEALLRHMHRLDHFASRLAGSHTDVLEVGIIHPLSSKKTAQLAQCLRDELPDVHLKFRFGLSGDLINAVRKKELHAGFFLGSNPYRSVQAVPLEQVEYVLLCHHDEAETVRAGLPKSLNRCNWIDMSAASGSSKHIQQLWRQLKVSPPSRIQCDRPSAMIDMAAQGLGVAFVPRRAAVKAIGSGLPVAVVEEVAAAIELNFVYPAEYEENPLVSALAEVVARVWPAAV</sequence>
<protein>
    <submittedName>
        <fullName evidence="6">LysR family transcriptional regulator</fullName>
    </submittedName>
</protein>
<reference evidence="6 7" key="1">
    <citation type="submission" date="2020-07" db="EMBL/GenBank/DDBJ databases">
        <title>Genomic diversity of species in the Neisseriaceae family.</title>
        <authorList>
            <person name="Vincent A.T."/>
            <person name="Bernet E."/>
            <person name="Veyrier F.J."/>
        </authorList>
    </citation>
    <scope>NUCLEOTIDE SEQUENCE [LARGE SCALE GENOMIC DNA]</scope>
    <source>
        <strain evidence="6 7">DSM 22244</strain>
    </source>
</reference>
<dbReference type="SUPFAM" id="SSF46785">
    <property type="entry name" value="Winged helix' DNA-binding domain"/>
    <property type="match status" value="1"/>
</dbReference>
<dbReference type="EMBL" id="CP059567">
    <property type="protein sequence ID" value="QMT40823.1"/>
    <property type="molecule type" value="Genomic_DNA"/>
</dbReference>
<keyword evidence="4" id="KW-0804">Transcription</keyword>
<dbReference type="KEGG" id="nsg:H3L94_01825"/>
<organism evidence="6 7">
    <name type="scientific">Neisseria shayeganii</name>
    <dbReference type="NCBI Taxonomy" id="607712"/>
    <lineage>
        <taxon>Bacteria</taxon>
        <taxon>Pseudomonadati</taxon>
        <taxon>Pseudomonadota</taxon>
        <taxon>Betaproteobacteria</taxon>
        <taxon>Neisseriales</taxon>
        <taxon>Neisseriaceae</taxon>
        <taxon>Neisseria</taxon>
    </lineage>
</organism>
<dbReference type="InterPro" id="IPR036388">
    <property type="entry name" value="WH-like_DNA-bd_sf"/>
</dbReference>
<dbReference type="Pfam" id="PF03466">
    <property type="entry name" value="LysR_substrate"/>
    <property type="match status" value="1"/>
</dbReference>
<dbReference type="InterPro" id="IPR036390">
    <property type="entry name" value="WH_DNA-bd_sf"/>
</dbReference>
<dbReference type="PANTHER" id="PTHR30126:SF40">
    <property type="entry name" value="HTH-TYPE TRANSCRIPTIONAL REGULATOR GLTR"/>
    <property type="match status" value="1"/>
</dbReference>